<dbReference type="PANTHER" id="PTHR13271">
    <property type="entry name" value="UNCHARACTERIZED PUTATIVE METHYLTRANSFERASE"/>
    <property type="match status" value="1"/>
</dbReference>
<gene>
    <name evidence="1" type="ORF">FA13DRAFT_1725756</name>
</gene>
<dbReference type="STRING" id="71717.A0A4Y7TW56"/>
<organism evidence="1 2">
    <name type="scientific">Coprinellus micaceus</name>
    <name type="common">Glistening ink-cap mushroom</name>
    <name type="synonym">Coprinus micaceus</name>
    <dbReference type="NCBI Taxonomy" id="71717"/>
    <lineage>
        <taxon>Eukaryota</taxon>
        <taxon>Fungi</taxon>
        <taxon>Dikarya</taxon>
        <taxon>Basidiomycota</taxon>
        <taxon>Agaricomycotina</taxon>
        <taxon>Agaricomycetes</taxon>
        <taxon>Agaricomycetidae</taxon>
        <taxon>Agaricales</taxon>
        <taxon>Agaricineae</taxon>
        <taxon>Psathyrellaceae</taxon>
        <taxon>Coprinellus</taxon>
    </lineage>
</organism>
<dbReference type="PANTHER" id="PTHR13271:SF34">
    <property type="entry name" value="N-LYSINE METHYLTRANSFERASE SETD6"/>
    <property type="match status" value="1"/>
</dbReference>
<dbReference type="EMBL" id="QPFP01000003">
    <property type="protein sequence ID" value="TEB38118.1"/>
    <property type="molecule type" value="Genomic_DNA"/>
</dbReference>
<evidence type="ECO:0000313" key="1">
    <source>
        <dbReference type="EMBL" id="TEB38118.1"/>
    </source>
</evidence>
<sequence>MNLADKIGVLLEWCYANGLEIDKRLSLRGDEQGGIAVFSGEASIPAGETAVTIPKTSALSTRSCSLSQFITPALAGPEAQLALSTALYTEILLDSSSKWYGYLLSFPETIDLPLCWKPCIEGIGRPSYVTSEELRDMEDALSWLKGTEAEKILRANTQSGLSFNRLHSYFESVVLPLVSTHMPGYDVDLDKFIRAYCLISSRAFLVDSFHGLAMVPIADAFNHIQENHVHLESDYNVCPECGSLDECSHDREGGDHATEVTTASLATSGHVYDCYEMVTNTAIPPFGEVYNTYGETLSNAELLCQYGFVLEANENDALTWMVDEVLDAAGISLKSRRASIIQRCSEYLKEFDFDDTQCLIQNTDPKKHRQYSINADGQASIQLWILLVTISTQKATADARGMLPLLHELQIALEHQSGGSESDSESEDNIACDSAGDHDSMVGALVRSIGDGCFGILESTYRLLVELCRVRKGSIGKGVQGADDLWDVLATLGTHQRRTRSALLLAMNERLILSSCEATWQDLLGVLERSRTSSRN</sequence>
<comment type="caution">
    <text evidence="1">The sequence shown here is derived from an EMBL/GenBank/DDBJ whole genome shotgun (WGS) entry which is preliminary data.</text>
</comment>
<accession>A0A4Y7TW56</accession>
<protein>
    <submittedName>
        <fullName evidence="1">SET domain-containing protein</fullName>
    </submittedName>
</protein>
<name>A0A4Y7TW56_COPMI</name>
<dbReference type="Gene3D" id="3.90.1410.10">
    <property type="entry name" value="set domain protein methyltransferase, domain 1"/>
    <property type="match status" value="1"/>
</dbReference>
<dbReference type="InterPro" id="IPR050600">
    <property type="entry name" value="SETD3_SETD6_MTase"/>
</dbReference>
<evidence type="ECO:0000313" key="2">
    <source>
        <dbReference type="Proteomes" id="UP000298030"/>
    </source>
</evidence>
<keyword evidence="2" id="KW-1185">Reference proteome</keyword>
<proteinExistence type="predicted"/>
<dbReference type="SUPFAM" id="SSF82199">
    <property type="entry name" value="SET domain"/>
    <property type="match status" value="1"/>
</dbReference>
<dbReference type="OrthoDB" id="441812at2759"/>
<dbReference type="CDD" id="cd10527">
    <property type="entry name" value="SET_LSMT"/>
    <property type="match status" value="1"/>
</dbReference>
<dbReference type="GO" id="GO:0005634">
    <property type="term" value="C:nucleus"/>
    <property type="evidence" value="ECO:0007669"/>
    <property type="project" value="TreeGrafter"/>
</dbReference>
<dbReference type="GO" id="GO:0016279">
    <property type="term" value="F:protein-lysine N-methyltransferase activity"/>
    <property type="evidence" value="ECO:0007669"/>
    <property type="project" value="TreeGrafter"/>
</dbReference>
<dbReference type="Proteomes" id="UP000298030">
    <property type="component" value="Unassembled WGS sequence"/>
</dbReference>
<dbReference type="InterPro" id="IPR046341">
    <property type="entry name" value="SET_dom_sf"/>
</dbReference>
<reference evidence="1 2" key="1">
    <citation type="journal article" date="2019" name="Nat. Ecol. Evol.">
        <title>Megaphylogeny resolves global patterns of mushroom evolution.</title>
        <authorList>
            <person name="Varga T."/>
            <person name="Krizsan K."/>
            <person name="Foldi C."/>
            <person name="Dima B."/>
            <person name="Sanchez-Garcia M."/>
            <person name="Sanchez-Ramirez S."/>
            <person name="Szollosi G.J."/>
            <person name="Szarkandi J.G."/>
            <person name="Papp V."/>
            <person name="Albert L."/>
            <person name="Andreopoulos W."/>
            <person name="Angelini C."/>
            <person name="Antonin V."/>
            <person name="Barry K.W."/>
            <person name="Bougher N.L."/>
            <person name="Buchanan P."/>
            <person name="Buyck B."/>
            <person name="Bense V."/>
            <person name="Catcheside P."/>
            <person name="Chovatia M."/>
            <person name="Cooper J."/>
            <person name="Damon W."/>
            <person name="Desjardin D."/>
            <person name="Finy P."/>
            <person name="Geml J."/>
            <person name="Haridas S."/>
            <person name="Hughes K."/>
            <person name="Justo A."/>
            <person name="Karasinski D."/>
            <person name="Kautmanova I."/>
            <person name="Kiss B."/>
            <person name="Kocsube S."/>
            <person name="Kotiranta H."/>
            <person name="LaButti K.M."/>
            <person name="Lechner B.E."/>
            <person name="Liimatainen K."/>
            <person name="Lipzen A."/>
            <person name="Lukacs Z."/>
            <person name="Mihaltcheva S."/>
            <person name="Morgado L.N."/>
            <person name="Niskanen T."/>
            <person name="Noordeloos M.E."/>
            <person name="Ohm R.A."/>
            <person name="Ortiz-Santana B."/>
            <person name="Ovrebo C."/>
            <person name="Racz N."/>
            <person name="Riley R."/>
            <person name="Savchenko A."/>
            <person name="Shiryaev A."/>
            <person name="Soop K."/>
            <person name="Spirin V."/>
            <person name="Szebenyi C."/>
            <person name="Tomsovsky M."/>
            <person name="Tulloss R.E."/>
            <person name="Uehling J."/>
            <person name="Grigoriev I.V."/>
            <person name="Vagvolgyi C."/>
            <person name="Papp T."/>
            <person name="Martin F.M."/>
            <person name="Miettinen O."/>
            <person name="Hibbett D.S."/>
            <person name="Nagy L.G."/>
        </authorList>
    </citation>
    <scope>NUCLEOTIDE SEQUENCE [LARGE SCALE GENOMIC DNA]</scope>
    <source>
        <strain evidence="1 2">FP101781</strain>
    </source>
</reference>
<dbReference type="AlphaFoldDB" id="A0A4Y7TW56"/>